<gene>
    <name evidence="1" type="ORF">Edafosvirus12_8</name>
</gene>
<accession>A0A3G4ZYD2</accession>
<name>A0A3G4ZYD2_9VIRU</name>
<reference evidence="1" key="1">
    <citation type="submission" date="2018-10" db="EMBL/GenBank/DDBJ databases">
        <title>Hidden diversity of soil giant viruses.</title>
        <authorList>
            <person name="Schulz F."/>
            <person name="Alteio L."/>
            <person name="Goudeau D."/>
            <person name="Ryan E.M."/>
            <person name="Malmstrom R.R."/>
            <person name="Blanchard J."/>
            <person name="Woyke T."/>
        </authorList>
    </citation>
    <scope>NUCLEOTIDE SEQUENCE</scope>
    <source>
        <strain evidence="1">EDV1</strain>
    </source>
</reference>
<evidence type="ECO:0000313" key="1">
    <source>
        <dbReference type="EMBL" id="AYV78409.1"/>
    </source>
</evidence>
<organism evidence="1">
    <name type="scientific">Edafosvirus sp</name>
    <dbReference type="NCBI Taxonomy" id="2487765"/>
    <lineage>
        <taxon>Viruses</taxon>
        <taxon>Varidnaviria</taxon>
        <taxon>Bamfordvirae</taxon>
        <taxon>Nucleocytoviricota</taxon>
        <taxon>Megaviricetes</taxon>
        <taxon>Imitervirales</taxon>
        <taxon>Mimiviridae</taxon>
        <taxon>Klosneuvirinae</taxon>
    </lineage>
</organism>
<proteinExistence type="predicted"/>
<protein>
    <submittedName>
        <fullName evidence="1">Uncharacterized protein</fullName>
    </submittedName>
</protein>
<sequence>MSNHYKLISEFYNNIIDESHDEAINLLFNNINIVTSIIDKYINLSENKQYDTTNIIYDLYTIYYYYEISNDVEEILFIESEIIRLGILHICSSEKTMRLNNKDEYNSTEIYDYDVLLAKTPTLIELFILFLIVFNLEAHIYKSKHYVGIDFEFNTRKIALMQTSFERPKQPVSFIWIVNPGEFNEMQTNFMIKYLMTDLKIYKVVHGSDSLDMPYVYQEMLKNDLNKIKLFTTNVVDTRFLCEYFRINVGQEKKCSIYDGLKFFGTISENKYKELEEINEKMQPIQDLQWNVKRMSSFHTLYALYDVLFLKQFLLDIFKKAKTDTADYYASYKYIPIITRFVFIEKKEISDVTNTAKKDTDPMNNYLIRQGANNITLITILNQILDNLIITKIGMNVNNLLGINYTKTTMMTIFKKIVYYLIALNHKIYINKQETYKNTLSIDDMYKKINDLGFKDLVYLLSEFQKEASAKLKVLY</sequence>
<dbReference type="EMBL" id="MK072077">
    <property type="protein sequence ID" value="AYV78409.1"/>
    <property type="molecule type" value="Genomic_DNA"/>
</dbReference>